<feature type="active site" description="Proton acceptor" evidence="3">
    <location>
        <position position="157"/>
    </location>
</feature>
<keyword evidence="8" id="KW-1185">Reference proteome</keyword>
<evidence type="ECO:0000256" key="1">
    <source>
        <dbReference type="ARBA" id="ARBA00012346"/>
    </source>
</evidence>
<evidence type="ECO:0000256" key="4">
    <source>
        <dbReference type="PIRSR" id="PIRSR617939-2"/>
    </source>
</evidence>
<protein>
    <recommendedName>
        <fullName evidence="1">gamma-glutamylcyclotransferase</fullName>
        <ecNumber evidence="1">4.3.2.9</ecNumber>
    </recommendedName>
</protein>
<comment type="caution">
    <text evidence="7">The sequence shown here is derived from an EMBL/GenBank/DDBJ whole genome shotgun (WGS) entry which is preliminary data.</text>
</comment>
<evidence type="ECO:0000313" key="8">
    <source>
        <dbReference type="Proteomes" id="UP000775872"/>
    </source>
</evidence>
<feature type="transmembrane region" description="Helical" evidence="6">
    <location>
        <begin position="272"/>
        <end position="293"/>
    </location>
</feature>
<dbReference type="Proteomes" id="UP000775872">
    <property type="component" value="Unassembled WGS sequence"/>
</dbReference>
<dbReference type="PANTHER" id="PTHR12935:SF0">
    <property type="entry name" value="GAMMA-GLUTAMYLCYCLOTRANSFERASE"/>
    <property type="match status" value="1"/>
</dbReference>
<evidence type="ECO:0000256" key="5">
    <source>
        <dbReference type="SAM" id="MobiDB-lite"/>
    </source>
</evidence>
<accession>A0A9N9Z7A2</accession>
<organism evidence="7 8">
    <name type="scientific">Clonostachys solani</name>
    <dbReference type="NCBI Taxonomy" id="160281"/>
    <lineage>
        <taxon>Eukaryota</taxon>
        <taxon>Fungi</taxon>
        <taxon>Dikarya</taxon>
        <taxon>Ascomycota</taxon>
        <taxon>Pezizomycotina</taxon>
        <taxon>Sordariomycetes</taxon>
        <taxon>Hypocreomycetidae</taxon>
        <taxon>Hypocreales</taxon>
        <taxon>Bionectriaceae</taxon>
        <taxon>Clonostachys</taxon>
    </lineage>
</organism>
<dbReference type="PANTHER" id="PTHR12935">
    <property type="entry name" value="GAMMA-GLUTAMYLCYCLOTRANSFERASE"/>
    <property type="match status" value="1"/>
</dbReference>
<dbReference type="OrthoDB" id="2017317at2759"/>
<evidence type="ECO:0000256" key="3">
    <source>
        <dbReference type="PIRSR" id="PIRSR617939-1"/>
    </source>
</evidence>
<dbReference type="EMBL" id="CABFOC020000035">
    <property type="protein sequence ID" value="CAH0050321.1"/>
    <property type="molecule type" value="Genomic_DNA"/>
</dbReference>
<dbReference type="InterPro" id="IPR017939">
    <property type="entry name" value="G-Glutamylcylcotransferase"/>
</dbReference>
<dbReference type="Gene3D" id="3.10.490.10">
    <property type="entry name" value="Gamma-glutamyl cyclotransferase-like"/>
    <property type="match status" value="1"/>
</dbReference>
<dbReference type="AlphaFoldDB" id="A0A9N9Z7A2"/>
<keyword evidence="6" id="KW-0472">Membrane</keyword>
<dbReference type="GO" id="GO:0003839">
    <property type="term" value="F:gamma-glutamylcyclotransferase activity"/>
    <property type="evidence" value="ECO:0007669"/>
    <property type="project" value="UniProtKB-EC"/>
</dbReference>
<evidence type="ECO:0000256" key="6">
    <source>
        <dbReference type="SAM" id="Phobius"/>
    </source>
</evidence>
<feature type="region of interest" description="Disordered" evidence="5">
    <location>
        <begin position="1"/>
        <end position="55"/>
    </location>
</feature>
<evidence type="ECO:0000256" key="2">
    <source>
        <dbReference type="ARBA" id="ARBA00023239"/>
    </source>
</evidence>
<evidence type="ECO:0000313" key="7">
    <source>
        <dbReference type="EMBL" id="CAH0050321.1"/>
    </source>
</evidence>
<feature type="binding site" evidence="4">
    <location>
        <begin position="63"/>
        <end position="68"/>
    </location>
    <ligand>
        <name>substrate</name>
    </ligand>
</feature>
<sequence>MAVQRSTPSRSPPATADTRPSGTGSTPDDKQHIPQTSPERLAAEAADRQDADGGAKQPDTILYLAYGSNMAAQTFQGMRGIRPLSQVNVSVPTLRLTFDLPGIPYREPCFANVDYRKMPEKPILPTPPLPLPEWDGGLMGVVYEVTKSDYRQIMRTEGGGTSYKEIYVPCIPLPAGVEIPERPPFDKLPKPFVARTLYCPSLPQDVPIKRKWWQRLFSRPNRSGSGAQASERYLNLLRDGAREHELPEVYQKYLNSLQSYQITSWKQMVGQVLLLSIGGPAFLTMVTIGRFFADENGKFPAILAAGMSFIFNAIWGAYDCVFKPLFGDGERTMEPGKTRAGVVAAERRPLLG</sequence>
<feature type="binding site" evidence="4">
    <location>
        <position position="233"/>
    </location>
    <ligand>
        <name>substrate</name>
    </ligand>
</feature>
<dbReference type="EC" id="4.3.2.9" evidence="1"/>
<name>A0A9N9Z7A2_9HYPO</name>
<keyword evidence="6" id="KW-0812">Transmembrane</keyword>
<reference evidence="8" key="1">
    <citation type="submission" date="2019-06" db="EMBL/GenBank/DDBJ databases">
        <authorList>
            <person name="Broberg M."/>
        </authorList>
    </citation>
    <scope>NUCLEOTIDE SEQUENCE [LARGE SCALE GENOMIC DNA]</scope>
</reference>
<proteinExistence type="predicted"/>
<gene>
    <name evidence="7" type="ORF">CSOL1703_00002293</name>
</gene>
<feature type="compositionally biased region" description="Basic and acidic residues" evidence="5">
    <location>
        <begin position="41"/>
        <end position="53"/>
    </location>
</feature>
<keyword evidence="2" id="KW-0456">Lyase</keyword>
<keyword evidence="6" id="KW-1133">Transmembrane helix</keyword>
<feature type="transmembrane region" description="Helical" evidence="6">
    <location>
        <begin position="299"/>
        <end position="318"/>
    </location>
</feature>
<reference evidence="7 8" key="2">
    <citation type="submission" date="2021-10" db="EMBL/GenBank/DDBJ databases">
        <authorList>
            <person name="Piombo E."/>
        </authorList>
    </citation>
    <scope>NUCLEOTIDE SEQUENCE [LARGE SCALE GENOMIC DNA]</scope>
</reference>